<feature type="non-terminal residue" evidence="3">
    <location>
        <position position="1"/>
    </location>
</feature>
<name>A0A0C3GTG2_OIDMZ</name>
<dbReference type="SUPFAM" id="SSF57701">
    <property type="entry name" value="Zn2/Cys6 DNA-binding domain"/>
    <property type="match status" value="1"/>
</dbReference>
<dbReference type="PANTHER" id="PTHR47784:SF9">
    <property type="entry name" value="ZN(II)2CYS6 TRANSCRIPTION FACTOR (EUROFUNG)"/>
    <property type="match status" value="1"/>
</dbReference>
<reference evidence="3 4" key="1">
    <citation type="submission" date="2014-04" db="EMBL/GenBank/DDBJ databases">
        <authorList>
            <consortium name="DOE Joint Genome Institute"/>
            <person name="Kuo A."/>
            <person name="Martino E."/>
            <person name="Perotto S."/>
            <person name="Kohler A."/>
            <person name="Nagy L.G."/>
            <person name="Floudas D."/>
            <person name="Copeland A."/>
            <person name="Barry K.W."/>
            <person name="Cichocki N."/>
            <person name="Veneault-Fourrey C."/>
            <person name="LaButti K."/>
            <person name="Lindquist E.A."/>
            <person name="Lipzen A."/>
            <person name="Lundell T."/>
            <person name="Morin E."/>
            <person name="Murat C."/>
            <person name="Sun H."/>
            <person name="Tunlid A."/>
            <person name="Henrissat B."/>
            <person name="Grigoriev I.V."/>
            <person name="Hibbett D.S."/>
            <person name="Martin F."/>
            <person name="Nordberg H.P."/>
            <person name="Cantor M.N."/>
            <person name="Hua S.X."/>
        </authorList>
    </citation>
    <scope>NUCLEOTIDE SEQUENCE [LARGE SCALE GENOMIC DNA]</scope>
    <source>
        <strain evidence="3 4">Zn</strain>
    </source>
</reference>
<dbReference type="CDD" id="cd00067">
    <property type="entry name" value="GAL4"/>
    <property type="match status" value="1"/>
</dbReference>
<feature type="non-terminal residue" evidence="3">
    <location>
        <position position="408"/>
    </location>
</feature>
<dbReference type="Pfam" id="PF00172">
    <property type="entry name" value="Zn_clus"/>
    <property type="match status" value="1"/>
</dbReference>
<accession>A0A0C3GTG2</accession>
<dbReference type="PANTHER" id="PTHR47784">
    <property type="entry name" value="STEROL UPTAKE CONTROL PROTEIN 2"/>
    <property type="match status" value="1"/>
</dbReference>
<dbReference type="EMBL" id="KN832879">
    <property type="protein sequence ID" value="KIM99340.1"/>
    <property type="molecule type" value="Genomic_DNA"/>
</dbReference>
<evidence type="ECO:0000259" key="2">
    <source>
        <dbReference type="PROSITE" id="PS50048"/>
    </source>
</evidence>
<dbReference type="OrthoDB" id="416217at2759"/>
<dbReference type="STRING" id="913774.A0A0C3GTG2"/>
<organism evidence="3 4">
    <name type="scientific">Oidiodendron maius (strain Zn)</name>
    <dbReference type="NCBI Taxonomy" id="913774"/>
    <lineage>
        <taxon>Eukaryota</taxon>
        <taxon>Fungi</taxon>
        <taxon>Dikarya</taxon>
        <taxon>Ascomycota</taxon>
        <taxon>Pezizomycotina</taxon>
        <taxon>Leotiomycetes</taxon>
        <taxon>Leotiomycetes incertae sedis</taxon>
        <taxon>Myxotrichaceae</taxon>
        <taxon>Oidiodendron</taxon>
    </lineage>
</organism>
<dbReference type="PROSITE" id="PS50048">
    <property type="entry name" value="ZN2_CY6_FUNGAL_2"/>
    <property type="match status" value="1"/>
</dbReference>
<dbReference type="SMART" id="SM00066">
    <property type="entry name" value="GAL4"/>
    <property type="match status" value="1"/>
</dbReference>
<dbReference type="Proteomes" id="UP000054321">
    <property type="component" value="Unassembled WGS sequence"/>
</dbReference>
<reference evidence="4" key="2">
    <citation type="submission" date="2015-01" db="EMBL/GenBank/DDBJ databases">
        <title>Evolutionary Origins and Diversification of the Mycorrhizal Mutualists.</title>
        <authorList>
            <consortium name="DOE Joint Genome Institute"/>
            <consortium name="Mycorrhizal Genomics Consortium"/>
            <person name="Kohler A."/>
            <person name="Kuo A."/>
            <person name="Nagy L.G."/>
            <person name="Floudas D."/>
            <person name="Copeland A."/>
            <person name="Barry K.W."/>
            <person name="Cichocki N."/>
            <person name="Veneault-Fourrey C."/>
            <person name="LaButti K."/>
            <person name="Lindquist E.A."/>
            <person name="Lipzen A."/>
            <person name="Lundell T."/>
            <person name="Morin E."/>
            <person name="Murat C."/>
            <person name="Riley R."/>
            <person name="Ohm R."/>
            <person name="Sun H."/>
            <person name="Tunlid A."/>
            <person name="Henrissat B."/>
            <person name="Grigoriev I.V."/>
            <person name="Hibbett D.S."/>
            <person name="Martin F."/>
        </authorList>
    </citation>
    <scope>NUCLEOTIDE SEQUENCE [LARGE SCALE GENOMIC DNA]</scope>
    <source>
        <strain evidence="4">Zn</strain>
    </source>
</reference>
<dbReference type="PROSITE" id="PS00463">
    <property type="entry name" value="ZN2_CY6_FUNGAL_1"/>
    <property type="match status" value="1"/>
</dbReference>
<feature type="domain" description="Zn(2)-C6 fungal-type" evidence="2">
    <location>
        <begin position="12"/>
        <end position="42"/>
    </location>
</feature>
<dbReference type="GO" id="GO:0001228">
    <property type="term" value="F:DNA-binding transcription activator activity, RNA polymerase II-specific"/>
    <property type="evidence" value="ECO:0007669"/>
    <property type="project" value="TreeGrafter"/>
</dbReference>
<evidence type="ECO:0000313" key="4">
    <source>
        <dbReference type="Proteomes" id="UP000054321"/>
    </source>
</evidence>
<dbReference type="AlphaFoldDB" id="A0A0C3GTG2"/>
<gene>
    <name evidence="3" type="ORF">OIDMADRAFT_98346</name>
</gene>
<proteinExistence type="predicted"/>
<evidence type="ECO:0000256" key="1">
    <source>
        <dbReference type="ARBA" id="ARBA00023242"/>
    </source>
</evidence>
<evidence type="ECO:0000313" key="3">
    <source>
        <dbReference type="EMBL" id="KIM99340.1"/>
    </source>
</evidence>
<dbReference type="Gene3D" id="4.10.240.10">
    <property type="entry name" value="Zn(2)-C6 fungal-type DNA-binding domain"/>
    <property type="match status" value="1"/>
</dbReference>
<dbReference type="HOGENOM" id="CLU_024934_9_2_1"/>
<keyword evidence="1" id="KW-0539">Nucleus</keyword>
<sequence>RKRRTHHKSRRGCRNCKLRRVKCDEARPGCKKCSNFGVSCNYDDPNAPDLQTICHTVTWRSAAKGLPPKSARSSMESCFSVAKVEVLNSLRPGLPCLSDDGKSTILLDIECQGRLDRFITRTVLTIGTPHVSVIFQAELSSIIYDSPYLMHMVQALTALHDRILSPNPDAQQTKAELYHASRAAALFNAKLSKPLQQEDRDPMWATAALLGIAAMCWIEASCAEDSWPLTVRKPSDLDWIRISRSKVAIWNLTDPLRKGSRFRRMAEEQHQSYESASVLVAKLGIGELPGKLLTLCEVDEHATVDSNRYLLALQMLGPAMAVEATRANLLVLLSFISSINDDFQELLRERDPRALLLMAFWYAKINGAMWWLDRRSILEGQAICMYLERYHADEAEIMELLSYPKAQL</sequence>
<dbReference type="InterPro" id="IPR036864">
    <property type="entry name" value="Zn2-C6_fun-type_DNA-bd_sf"/>
</dbReference>
<keyword evidence="4" id="KW-1185">Reference proteome</keyword>
<dbReference type="InterPro" id="IPR001138">
    <property type="entry name" value="Zn2Cys6_DnaBD"/>
</dbReference>
<protein>
    <recommendedName>
        <fullName evidence="2">Zn(2)-C6 fungal-type domain-containing protein</fullName>
    </recommendedName>
</protein>
<dbReference type="InParanoid" id="A0A0C3GTG2"/>
<dbReference type="InterPro" id="IPR053157">
    <property type="entry name" value="Sterol_Uptake_Regulator"/>
</dbReference>
<dbReference type="GO" id="GO:0008270">
    <property type="term" value="F:zinc ion binding"/>
    <property type="evidence" value="ECO:0007669"/>
    <property type="project" value="InterPro"/>
</dbReference>